<keyword evidence="4 6" id="KW-1133">Transmembrane helix</keyword>
<feature type="transmembrane region" description="Helical" evidence="6">
    <location>
        <begin position="20"/>
        <end position="38"/>
    </location>
</feature>
<evidence type="ECO:0000256" key="1">
    <source>
        <dbReference type="ARBA" id="ARBA00004651"/>
    </source>
</evidence>
<accession>A0ABS8XGZ2</accession>
<comment type="caution">
    <text evidence="8">The sequence shown here is derived from an EMBL/GenBank/DDBJ whole genome shotgun (WGS) entry which is preliminary data.</text>
</comment>
<evidence type="ECO:0000256" key="6">
    <source>
        <dbReference type="RuleBase" id="RU366058"/>
    </source>
</evidence>
<keyword evidence="9" id="KW-1185">Reference proteome</keyword>
<dbReference type="EMBL" id="JAJTWT010000004">
    <property type="protein sequence ID" value="MCE4537838.1"/>
    <property type="molecule type" value="Genomic_DNA"/>
</dbReference>
<evidence type="ECO:0000256" key="4">
    <source>
        <dbReference type="ARBA" id="ARBA00022989"/>
    </source>
</evidence>
<name>A0ABS8XGZ2_9BURK</name>
<evidence type="ECO:0000256" key="2">
    <source>
        <dbReference type="ARBA" id="ARBA00022475"/>
    </source>
</evidence>
<dbReference type="Proteomes" id="UP001201463">
    <property type="component" value="Unassembled WGS sequence"/>
</dbReference>
<dbReference type="PANTHER" id="PTHR12677">
    <property type="entry name" value="GOLGI APPARATUS MEMBRANE PROTEIN TVP38-RELATED"/>
    <property type="match status" value="1"/>
</dbReference>
<keyword evidence="2 6" id="KW-1003">Cell membrane</keyword>
<evidence type="ECO:0000256" key="3">
    <source>
        <dbReference type="ARBA" id="ARBA00022692"/>
    </source>
</evidence>
<evidence type="ECO:0000259" key="7">
    <source>
        <dbReference type="Pfam" id="PF09335"/>
    </source>
</evidence>
<evidence type="ECO:0000313" key="9">
    <source>
        <dbReference type="Proteomes" id="UP001201463"/>
    </source>
</evidence>
<keyword evidence="5 6" id="KW-0472">Membrane</keyword>
<dbReference type="RefSeq" id="WP_233392075.1">
    <property type="nucleotide sequence ID" value="NZ_JAJTWT010000004.1"/>
</dbReference>
<dbReference type="InterPro" id="IPR015414">
    <property type="entry name" value="TMEM64"/>
</dbReference>
<feature type="transmembrane region" description="Helical" evidence="6">
    <location>
        <begin position="59"/>
        <end position="84"/>
    </location>
</feature>
<dbReference type="InterPro" id="IPR032816">
    <property type="entry name" value="VTT_dom"/>
</dbReference>
<proteinExistence type="inferred from homology"/>
<evidence type="ECO:0000256" key="5">
    <source>
        <dbReference type="ARBA" id="ARBA00023136"/>
    </source>
</evidence>
<comment type="similarity">
    <text evidence="6">Belongs to the TVP38/TMEM64 family.</text>
</comment>
<keyword evidence="3 6" id="KW-0812">Transmembrane</keyword>
<dbReference type="PANTHER" id="PTHR12677:SF59">
    <property type="entry name" value="GOLGI APPARATUS MEMBRANE PROTEIN TVP38-RELATED"/>
    <property type="match status" value="1"/>
</dbReference>
<organism evidence="8 9">
    <name type="scientific">Pelomonas caseinilytica</name>
    <dbReference type="NCBI Taxonomy" id="2906763"/>
    <lineage>
        <taxon>Bacteria</taxon>
        <taxon>Pseudomonadati</taxon>
        <taxon>Pseudomonadota</taxon>
        <taxon>Betaproteobacteria</taxon>
        <taxon>Burkholderiales</taxon>
        <taxon>Sphaerotilaceae</taxon>
        <taxon>Roseateles</taxon>
    </lineage>
</organism>
<dbReference type="Pfam" id="PF09335">
    <property type="entry name" value="VTT_dom"/>
    <property type="match status" value="1"/>
</dbReference>
<comment type="caution">
    <text evidence="6">Lacks conserved residue(s) required for the propagation of feature annotation.</text>
</comment>
<evidence type="ECO:0000313" key="8">
    <source>
        <dbReference type="EMBL" id="MCE4537838.1"/>
    </source>
</evidence>
<sequence>MTPRDTAPPAPAARPWRRLAAVLVVLALLWAVFEFTGLRARINPQALREVFAEHRAWGFAAFTALFALGNLIQLPGWIFLASAVLALGPAWGALATFSAALVSCVVTFFVVRAFGGQALRELPGPLARRLFARLDAHPVRSVALLRLVFQTVPALNYALALSGLRFRHYMLGTLIGLPGPLVVYAAFFDTLASWMGWALH</sequence>
<feature type="transmembrane region" description="Helical" evidence="6">
    <location>
        <begin position="90"/>
        <end position="111"/>
    </location>
</feature>
<protein>
    <recommendedName>
        <fullName evidence="6">TVP38/TMEM64 family membrane protein</fullName>
    </recommendedName>
</protein>
<gene>
    <name evidence="8" type="ORF">LXT12_11310</name>
</gene>
<comment type="subcellular location">
    <subcellularLocation>
        <location evidence="1 6">Cell membrane</location>
        <topology evidence="1 6">Multi-pass membrane protein</topology>
    </subcellularLocation>
</comment>
<feature type="domain" description="VTT" evidence="7">
    <location>
        <begin position="74"/>
        <end position="188"/>
    </location>
</feature>
<reference evidence="8 9" key="1">
    <citation type="submission" date="2021-12" db="EMBL/GenBank/DDBJ databases">
        <title>Genome seq of p7.</title>
        <authorList>
            <person name="Seo T."/>
        </authorList>
    </citation>
    <scope>NUCLEOTIDE SEQUENCE [LARGE SCALE GENOMIC DNA]</scope>
    <source>
        <strain evidence="8 9">P7</strain>
    </source>
</reference>